<name>A0ABZ2XB94_9HYPO</name>
<dbReference type="EMBL" id="CP151267">
    <property type="protein sequence ID" value="WZH50412.1"/>
    <property type="molecule type" value="Genomic_DNA"/>
</dbReference>
<keyword evidence="3" id="KW-1185">Reference proteome</keyword>
<feature type="transmembrane region" description="Helical" evidence="1">
    <location>
        <begin position="20"/>
        <end position="38"/>
    </location>
</feature>
<accession>A0ABZ2XB94</accession>
<dbReference type="Proteomes" id="UP001489902">
    <property type="component" value="Chromosome 8"/>
</dbReference>
<keyword evidence="1" id="KW-0472">Membrane</keyword>
<protein>
    <submittedName>
        <fullName evidence="2">Uncharacterized protein</fullName>
    </submittedName>
</protein>
<organism evidence="2 3">
    <name type="scientific">Fusarium acuminatum</name>
    <dbReference type="NCBI Taxonomy" id="5515"/>
    <lineage>
        <taxon>Eukaryota</taxon>
        <taxon>Fungi</taxon>
        <taxon>Dikarya</taxon>
        <taxon>Ascomycota</taxon>
        <taxon>Pezizomycotina</taxon>
        <taxon>Sordariomycetes</taxon>
        <taxon>Hypocreomycetidae</taxon>
        <taxon>Hypocreales</taxon>
        <taxon>Nectriaceae</taxon>
        <taxon>Fusarium</taxon>
        <taxon>Fusarium tricinctum species complex</taxon>
    </lineage>
</organism>
<keyword evidence="1" id="KW-1133">Transmembrane helix</keyword>
<evidence type="ECO:0000313" key="2">
    <source>
        <dbReference type="EMBL" id="WZH50412.1"/>
    </source>
</evidence>
<proteinExistence type="predicted"/>
<evidence type="ECO:0000256" key="1">
    <source>
        <dbReference type="SAM" id="Phobius"/>
    </source>
</evidence>
<reference evidence="2 3" key="1">
    <citation type="submission" date="2024-04" db="EMBL/GenBank/DDBJ databases">
        <title>Complete genome sequence of Fusarium acuminatum.</title>
        <authorList>
            <person name="Lan B."/>
        </authorList>
    </citation>
    <scope>NUCLEOTIDE SEQUENCE [LARGE SCALE GENOMIC DNA]</scope>
    <source>
        <strain evidence="2">1A</strain>
    </source>
</reference>
<evidence type="ECO:0000313" key="3">
    <source>
        <dbReference type="Proteomes" id="UP001489902"/>
    </source>
</evidence>
<keyword evidence="1" id="KW-0812">Transmembrane</keyword>
<gene>
    <name evidence="2" type="ORF">QYS62_011656</name>
</gene>
<sequence length="51" mass="5596">MPLDLEHKCLAVRVVRYRRFVGLPDAILVVILAVVVGMPPHPRSGHVLAAL</sequence>